<evidence type="ECO:0000313" key="2">
    <source>
        <dbReference type="EMBL" id="MDU9005985.1"/>
    </source>
</evidence>
<evidence type="ECO:0000256" key="1">
    <source>
        <dbReference type="SAM" id="Phobius"/>
    </source>
</evidence>
<organism evidence="2 3">
    <name type="scientific">Sedimentitalea todarodis</name>
    <dbReference type="NCBI Taxonomy" id="1631240"/>
    <lineage>
        <taxon>Bacteria</taxon>
        <taxon>Pseudomonadati</taxon>
        <taxon>Pseudomonadota</taxon>
        <taxon>Alphaproteobacteria</taxon>
        <taxon>Rhodobacterales</taxon>
        <taxon>Paracoccaceae</taxon>
        <taxon>Sedimentitalea</taxon>
    </lineage>
</organism>
<sequence>MPVWQRPAYNWWTGLAFSLGSLLFILGATLSLIPNSLSAVQIGIIFFCGSIPFTTAGFLQNFQAANAADFSPEAPSFPERLHLLGWHRNNLGWLSTITQFLGTVAFNFNTFDAIYPATGWYQQDLTIWLPGMLGSVLFLVSGYLAFMETSHAYWSWKPHDLDWRIVFINLLGCIFFMTAGILAVVPKGPEPGWIVDLANIHLWFGALCFLLGALLMMRESRQVETLGAPAQ</sequence>
<feature type="transmembrane region" description="Helical" evidence="1">
    <location>
        <begin position="39"/>
        <end position="59"/>
    </location>
</feature>
<evidence type="ECO:0008006" key="4">
    <source>
        <dbReference type="Google" id="ProtNLM"/>
    </source>
</evidence>
<dbReference type="Proteomes" id="UP001255416">
    <property type="component" value="Unassembled WGS sequence"/>
</dbReference>
<proteinExistence type="predicted"/>
<accession>A0ABU3VIK8</accession>
<keyword evidence="3" id="KW-1185">Reference proteome</keyword>
<keyword evidence="1" id="KW-1133">Transmembrane helix</keyword>
<keyword evidence="1" id="KW-0472">Membrane</keyword>
<protein>
    <recommendedName>
        <fullName evidence="4">YrhK domain-containing protein</fullName>
    </recommendedName>
</protein>
<gene>
    <name evidence="2" type="ORF">QO231_19305</name>
</gene>
<feature type="transmembrane region" description="Helical" evidence="1">
    <location>
        <begin position="197"/>
        <end position="217"/>
    </location>
</feature>
<reference evidence="3" key="1">
    <citation type="submission" date="2023-05" db="EMBL/GenBank/DDBJ databases">
        <title>Sedimentitalea sp. nov. JM2-8.</title>
        <authorList>
            <person name="Huang J."/>
        </authorList>
    </citation>
    <scope>NUCLEOTIDE SEQUENCE [LARGE SCALE GENOMIC DNA]</scope>
    <source>
        <strain evidence="3">KHS03</strain>
    </source>
</reference>
<evidence type="ECO:0000313" key="3">
    <source>
        <dbReference type="Proteomes" id="UP001255416"/>
    </source>
</evidence>
<comment type="caution">
    <text evidence="2">The sequence shown here is derived from an EMBL/GenBank/DDBJ whole genome shotgun (WGS) entry which is preliminary data.</text>
</comment>
<feature type="transmembrane region" description="Helical" evidence="1">
    <location>
        <begin position="128"/>
        <end position="146"/>
    </location>
</feature>
<feature type="transmembrane region" description="Helical" evidence="1">
    <location>
        <begin position="166"/>
        <end position="185"/>
    </location>
</feature>
<keyword evidence="1" id="KW-0812">Transmembrane</keyword>
<feature type="transmembrane region" description="Helical" evidence="1">
    <location>
        <begin position="12"/>
        <end position="33"/>
    </location>
</feature>
<name>A0ABU3VIK8_9RHOB</name>
<feature type="transmembrane region" description="Helical" evidence="1">
    <location>
        <begin position="90"/>
        <end position="108"/>
    </location>
</feature>
<dbReference type="EMBL" id="JASMWN010000018">
    <property type="protein sequence ID" value="MDU9005985.1"/>
    <property type="molecule type" value="Genomic_DNA"/>
</dbReference>